<evidence type="ECO:0000256" key="7">
    <source>
        <dbReference type="SAM" id="MobiDB-lite"/>
    </source>
</evidence>
<dbReference type="EMBL" id="MU865914">
    <property type="protein sequence ID" value="KAK4455713.1"/>
    <property type="molecule type" value="Genomic_DNA"/>
</dbReference>
<comment type="caution">
    <text evidence="9">The sequence shown here is derived from an EMBL/GenBank/DDBJ whole genome shotgun (WGS) entry which is preliminary data.</text>
</comment>
<organism evidence="9 10">
    <name type="scientific">Podospora aff. communis PSN243</name>
    <dbReference type="NCBI Taxonomy" id="3040156"/>
    <lineage>
        <taxon>Eukaryota</taxon>
        <taxon>Fungi</taxon>
        <taxon>Dikarya</taxon>
        <taxon>Ascomycota</taxon>
        <taxon>Pezizomycotina</taxon>
        <taxon>Sordariomycetes</taxon>
        <taxon>Sordariomycetidae</taxon>
        <taxon>Sordariales</taxon>
        <taxon>Podosporaceae</taxon>
        <taxon>Podospora</taxon>
    </lineage>
</organism>
<keyword evidence="4" id="KW-0240">DNA-directed RNA polymerase</keyword>
<evidence type="ECO:0000313" key="10">
    <source>
        <dbReference type="Proteomes" id="UP001321760"/>
    </source>
</evidence>
<name>A0AAV9H8B3_9PEZI</name>
<keyword evidence="5" id="KW-0804">Transcription</keyword>
<keyword evidence="10" id="KW-1185">Reference proteome</keyword>
<evidence type="ECO:0000313" key="9">
    <source>
        <dbReference type="EMBL" id="KAK4455713.1"/>
    </source>
</evidence>
<evidence type="ECO:0000256" key="3">
    <source>
        <dbReference type="ARBA" id="ARBA00016672"/>
    </source>
</evidence>
<comment type="subcellular location">
    <subcellularLocation>
        <location evidence="1">Nucleus</location>
    </subcellularLocation>
</comment>
<dbReference type="InterPro" id="IPR006590">
    <property type="entry name" value="RNA_pol_Rpb4/RPC9_core"/>
</dbReference>
<dbReference type="InterPro" id="IPR038846">
    <property type="entry name" value="RPC9"/>
</dbReference>
<dbReference type="InterPro" id="IPR038324">
    <property type="entry name" value="Rpb4/RPC9_sf"/>
</dbReference>
<dbReference type="GO" id="GO:0005666">
    <property type="term" value="C:RNA polymerase III complex"/>
    <property type="evidence" value="ECO:0007669"/>
    <property type="project" value="InterPro"/>
</dbReference>
<dbReference type="InterPro" id="IPR005574">
    <property type="entry name" value="Rpb4/RPC9"/>
</dbReference>
<accession>A0AAV9H8B3</accession>
<evidence type="ECO:0000256" key="1">
    <source>
        <dbReference type="ARBA" id="ARBA00004123"/>
    </source>
</evidence>
<feature type="domain" description="RNA polymerase Rpb4/RPC9 core" evidence="8">
    <location>
        <begin position="1"/>
        <end position="135"/>
    </location>
</feature>
<evidence type="ECO:0000256" key="6">
    <source>
        <dbReference type="ARBA" id="ARBA00023242"/>
    </source>
</evidence>
<reference evidence="9" key="2">
    <citation type="submission" date="2023-05" db="EMBL/GenBank/DDBJ databases">
        <authorList>
            <consortium name="Lawrence Berkeley National Laboratory"/>
            <person name="Steindorff A."/>
            <person name="Hensen N."/>
            <person name="Bonometti L."/>
            <person name="Westerberg I."/>
            <person name="Brannstrom I.O."/>
            <person name="Guillou S."/>
            <person name="Cros-Aarteil S."/>
            <person name="Calhoun S."/>
            <person name="Haridas S."/>
            <person name="Kuo A."/>
            <person name="Mondo S."/>
            <person name="Pangilinan J."/>
            <person name="Riley R."/>
            <person name="Labutti K."/>
            <person name="Andreopoulos B."/>
            <person name="Lipzen A."/>
            <person name="Chen C."/>
            <person name="Yanf M."/>
            <person name="Daum C."/>
            <person name="Ng V."/>
            <person name="Clum A."/>
            <person name="Ohm R."/>
            <person name="Martin F."/>
            <person name="Silar P."/>
            <person name="Natvig D."/>
            <person name="Lalanne C."/>
            <person name="Gautier V."/>
            <person name="Ament-Velasquez S.L."/>
            <person name="Kruys A."/>
            <person name="Hutchinson M.I."/>
            <person name="Powell A.J."/>
            <person name="Barry K."/>
            <person name="Miller A.N."/>
            <person name="Grigoriev I.V."/>
            <person name="Debuchy R."/>
            <person name="Gladieux P."/>
            <person name="Thoren M.H."/>
            <person name="Johannesson H."/>
        </authorList>
    </citation>
    <scope>NUCLEOTIDE SEQUENCE</scope>
    <source>
        <strain evidence="9">PSN243</strain>
    </source>
</reference>
<protein>
    <recommendedName>
        <fullName evidence="3">DNA-directed RNA polymerase III subunit RPC9</fullName>
    </recommendedName>
</protein>
<dbReference type="Pfam" id="PF03874">
    <property type="entry name" value="RNA_pol_Rpb4"/>
    <property type="match status" value="1"/>
</dbReference>
<evidence type="ECO:0000259" key="8">
    <source>
        <dbReference type="SMART" id="SM00657"/>
    </source>
</evidence>
<dbReference type="Gene3D" id="1.20.1250.40">
    <property type="match status" value="1"/>
</dbReference>
<dbReference type="Proteomes" id="UP001321760">
    <property type="component" value="Unassembled WGS sequence"/>
</dbReference>
<feature type="compositionally biased region" description="Polar residues" evidence="7">
    <location>
        <begin position="146"/>
        <end position="155"/>
    </location>
</feature>
<dbReference type="InterPro" id="IPR010997">
    <property type="entry name" value="HRDC-like_sf"/>
</dbReference>
<dbReference type="GO" id="GO:0000166">
    <property type="term" value="F:nucleotide binding"/>
    <property type="evidence" value="ECO:0007669"/>
    <property type="project" value="InterPro"/>
</dbReference>
<evidence type="ECO:0000256" key="4">
    <source>
        <dbReference type="ARBA" id="ARBA00022478"/>
    </source>
</evidence>
<gene>
    <name evidence="9" type="ORF">QBC34DRAFT_73752</name>
</gene>
<reference evidence="9" key="1">
    <citation type="journal article" date="2023" name="Mol. Phylogenet. Evol.">
        <title>Genome-scale phylogeny and comparative genomics of the fungal order Sordariales.</title>
        <authorList>
            <person name="Hensen N."/>
            <person name="Bonometti L."/>
            <person name="Westerberg I."/>
            <person name="Brannstrom I.O."/>
            <person name="Guillou S."/>
            <person name="Cros-Aarteil S."/>
            <person name="Calhoun S."/>
            <person name="Haridas S."/>
            <person name="Kuo A."/>
            <person name="Mondo S."/>
            <person name="Pangilinan J."/>
            <person name="Riley R."/>
            <person name="LaButti K."/>
            <person name="Andreopoulos B."/>
            <person name="Lipzen A."/>
            <person name="Chen C."/>
            <person name="Yan M."/>
            <person name="Daum C."/>
            <person name="Ng V."/>
            <person name="Clum A."/>
            <person name="Steindorff A."/>
            <person name="Ohm R.A."/>
            <person name="Martin F."/>
            <person name="Silar P."/>
            <person name="Natvig D.O."/>
            <person name="Lalanne C."/>
            <person name="Gautier V."/>
            <person name="Ament-Velasquez S.L."/>
            <person name="Kruys A."/>
            <person name="Hutchinson M.I."/>
            <person name="Powell A.J."/>
            <person name="Barry K."/>
            <person name="Miller A.N."/>
            <person name="Grigoriev I.V."/>
            <person name="Debuchy R."/>
            <person name="Gladieux P."/>
            <person name="Hiltunen Thoren M."/>
            <person name="Johannesson H."/>
        </authorList>
    </citation>
    <scope>NUCLEOTIDE SEQUENCE</scope>
    <source>
        <strain evidence="9">PSN243</strain>
    </source>
</reference>
<dbReference type="PANTHER" id="PTHR15561:SF0">
    <property type="entry name" value="DNA-DIRECTED RNA POLYMERASE III SUBUNIT RPC9"/>
    <property type="match status" value="1"/>
</dbReference>
<dbReference type="GO" id="GO:0006384">
    <property type="term" value="P:transcription initiation at RNA polymerase III promoter"/>
    <property type="evidence" value="ECO:0007669"/>
    <property type="project" value="InterPro"/>
</dbReference>
<evidence type="ECO:0000256" key="2">
    <source>
        <dbReference type="ARBA" id="ARBA00006898"/>
    </source>
</evidence>
<dbReference type="AlphaFoldDB" id="A0AAV9H8B3"/>
<dbReference type="PANTHER" id="PTHR15561">
    <property type="entry name" value="CALCITONIN GENE-RELATED PEPTIDE-RECEPTOR COMPONENT PROTEIN"/>
    <property type="match status" value="1"/>
</dbReference>
<evidence type="ECO:0000256" key="5">
    <source>
        <dbReference type="ARBA" id="ARBA00023163"/>
    </source>
</evidence>
<comment type="similarity">
    <text evidence="2">Belongs to the eukaryotic RPC9 RNA polymerase subunit family.</text>
</comment>
<feature type="region of interest" description="Disordered" evidence="7">
    <location>
        <begin position="131"/>
        <end position="155"/>
    </location>
</feature>
<dbReference type="SMART" id="SM00657">
    <property type="entry name" value="RPOL4c"/>
    <property type="match status" value="1"/>
</dbReference>
<dbReference type="SUPFAM" id="SSF47819">
    <property type="entry name" value="HRDC-like"/>
    <property type="match status" value="1"/>
</dbReference>
<sequence length="155" mass="17513">MKVLESQSALLSNYEVYQHIVDQQKRNKPHKRRVPGNLATLMTEVLTYLREKPGPLEKQEETGAYNPASITQLFERIQQENFQSDLAKGEVLSIINLRPNSTAVLSVIVEDMEERFTEDEQNKLIQIIGDTLGRDQPPADAAADENTMQSTENGN</sequence>
<proteinExistence type="inferred from homology"/>
<keyword evidence="6" id="KW-0539">Nucleus</keyword>